<reference evidence="2 3" key="1">
    <citation type="submission" date="2019-10" db="EMBL/GenBank/DDBJ databases">
        <authorList>
            <person name="Palmer J.M."/>
        </authorList>
    </citation>
    <scope>NUCLEOTIDE SEQUENCE [LARGE SCALE GENOMIC DNA]</scope>
    <source>
        <strain evidence="2 3">TWF506</strain>
    </source>
</reference>
<feature type="compositionally biased region" description="Basic and acidic residues" evidence="1">
    <location>
        <begin position="1015"/>
        <end position="1025"/>
    </location>
</feature>
<dbReference type="EMBL" id="JAVHJM010000005">
    <property type="protein sequence ID" value="KAK6514407.1"/>
    <property type="molecule type" value="Genomic_DNA"/>
</dbReference>
<accession>A0AAN8N6L7</accession>
<feature type="region of interest" description="Disordered" evidence="1">
    <location>
        <begin position="643"/>
        <end position="675"/>
    </location>
</feature>
<proteinExistence type="predicted"/>
<dbReference type="AlphaFoldDB" id="A0AAN8N6L7"/>
<comment type="caution">
    <text evidence="2">The sequence shown here is derived from an EMBL/GenBank/DDBJ whole genome shotgun (WGS) entry which is preliminary data.</text>
</comment>
<name>A0AAN8N6L7_9PEZI</name>
<evidence type="ECO:0000313" key="2">
    <source>
        <dbReference type="EMBL" id="KAK6514407.1"/>
    </source>
</evidence>
<sequence length="1060" mass="118072">MPSHNNATIFSKAIVDLIPSDLSKNQQFQRLQREYLARRPSPGLDPNVTASQRLDNVVAQYFKLLKIDIPRYMDEAIREELEVLDCKNQRTRKRCVNDKRWPNEVIAVTPGGGGGKYPSYRPKQTQYELPRIGSPNKALSQTVTKDINCQSRPHSLNIGDSFNPGVQLSIMMDYVLGDRVFIFYFFWVWIRSLLGFSNIAIPNAGISGLGLDDNSFIQMRDTIGLYEEKEPGIKLPKRSILTGEGSTFKTKLIVDTQQVSKQVGQEKRLNVVSPDRPFSKDTRVSEPRPSSEYTHQKDKSKTFSPTDAHTIRTNCTSEIETELYLKQFWEVLKHDHPDSEHQKPKAENIDFEVTEVPDTPLRAVTCTKTPFARPGLDEDINSGSLSLEGESSDGFMAKEALSSEHDTDASSLKAESEGSNNSSEGISNDNLDTLVSRDEEVPGVGMKITTNIRGNLWEQKEPLKNKIGNGLEHLLGECDSRRKIETWIRSATGPILSLNSPLSQKLIGQPSASPPLSPPPLRTLSVPLFSRQGSLFGRRGYPRLQYDTVIYSQECSIANRDLYPIEPGQASNHGSENKHHKSTLPCLLRTEAVRTEHIKPQFCNELHSSMSSATICHIPKILKGSHPPRVQEVFDTIDAKEDDLGSASEGAAPKTQSLSCTAPRVQSTNETNQLESSIDNRISPLKEKTDFIQALSLNSRRPVELRSEDQGLKDIQPGVQQTLKAQVYTAQKDLQGANKENKLPLRLDRSIAYTAHTIPLEEGCSQPNLAVPEKFVSKIPVPGQNRNVRARNDRIPIDEDNTVSTSTRTKRSHSIRHASSVVFQHQRPALTKMRSWSISDKAYSGSNSIIPGISNKIIPGISNKIIMLDSKAGSSQLRFQISRARKHCISFYEIYANLSSDLSSSDANGAKLEQLNRNPHLGDGILISETDIGDQLVTKHATKNDKERISPDAAKPGATLKSEPPAGPSKCLEKQETAPLSPNSFKKPIIKTPTFRQSKEVIPASSKRENKLKREKSQTFREHQKPSTSSNQGNDNRLKPKGHRRCSFCHEVNSRNGTSV</sequence>
<organism evidence="2 3">
    <name type="scientific">Arthrobotrys conoides</name>
    <dbReference type="NCBI Taxonomy" id="74498"/>
    <lineage>
        <taxon>Eukaryota</taxon>
        <taxon>Fungi</taxon>
        <taxon>Dikarya</taxon>
        <taxon>Ascomycota</taxon>
        <taxon>Pezizomycotina</taxon>
        <taxon>Orbiliomycetes</taxon>
        <taxon>Orbiliales</taxon>
        <taxon>Orbiliaceae</taxon>
        <taxon>Arthrobotrys</taxon>
    </lineage>
</organism>
<feature type="region of interest" description="Disordered" evidence="1">
    <location>
        <begin position="940"/>
        <end position="1060"/>
    </location>
</feature>
<feature type="compositionally biased region" description="Polar residues" evidence="1">
    <location>
        <begin position="654"/>
        <end position="675"/>
    </location>
</feature>
<protein>
    <submittedName>
        <fullName evidence="2">Uncharacterized protein</fullName>
    </submittedName>
</protein>
<dbReference type="Proteomes" id="UP001307849">
    <property type="component" value="Unassembled WGS sequence"/>
</dbReference>
<evidence type="ECO:0000256" key="1">
    <source>
        <dbReference type="SAM" id="MobiDB-lite"/>
    </source>
</evidence>
<feature type="compositionally biased region" description="Low complexity" evidence="1">
    <location>
        <begin position="417"/>
        <end position="428"/>
    </location>
</feature>
<feature type="compositionally biased region" description="Basic and acidic residues" evidence="1">
    <location>
        <begin position="277"/>
        <end position="286"/>
    </location>
</feature>
<feature type="compositionally biased region" description="Polar residues" evidence="1">
    <location>
        <begin position="1026"/>
        <end position="1035"/>
    </location>
</feature>
<feature type="region of interest" description="Disordered" evidence="1">
    <location>
        <begin position="401"/>
        <end position="435"/>
    </location>
</feature>
<feature type="region of interest" description="Disordered" evidence="1">
    <location>
        <begin position="264"/>
        <end position="309"/>
    </location>
</feature>
<gene>
    <name evidence="2" type="ORF">TWF506_008800</name>
</gene>
<evidence type="ECO:0000313" key="3">
    <source>
        <dbReference type="Proteomes" id="UP001307849"/>
    </source>
</evidence>
<keyword evidence="3" id="KW-1185">Reference proteome</keyword>